<accession>A0A5E4QNJ3</accession>
<dbReference type="Proteomes" id="UP000324832">
    <property type="component" value="Unassembled WGS sequence"/>
</dbReference>
<gene>
    <name evidence="2" type="ORF">LSINAPIS_LOCUS10606</name>
</gene>
<keyword evidence="3" id="KW-1185">Reference proteome</keyword>
<evidence type="ECO:0000256" key="1">
    <source>
        <dbReference type="SAM" id="MobiDB-lite"/>
    </source>
</evidence>
<protein>
    <recommendedName>
        <fullName evidence="4">START domain-containing protein</fullName>
    </recommendedName>
</protein>
<organism evidence="2 3">
    <name type="scientific">Leptidea sinapis</name>
    <dbReference type="NCBI Taxonomy" id="189913"/>
    <lineage>
        <taxon>Eukaryota</taxon>
        <taxon>Metazoa</taxon>
        <taxon>Ecdysozoa</taxon>
        <taxon>Arthropoda</taxon>
        <taxon>Hexapoda</taxon>
        <taxon>Insecta</taxon>
        <taxon>Pterygota</taxon>
        <taxon>Neoptera</taxon>
        <taxon>Endopterygota</taxon>
        <taxon>Lepidoptera</taxon>
        <taxon>Glossata</taxon>
        <taxon>Ditrysia</taxon>
        <taxon>Papilionoidea</taxon>
        <taxon>Pieridae</taxon>
        <taxon>Dismorphiinae</taxon>
        <taxon>Leptidea</taxon>
    </lineage>
</organism>
<dbReference type="Gene3D" id="3.30.530.20">
    <property type="match status" value="1"/>
</dbReference>
<proteinExistence type="predicted"/>
<dbReference type="InterPro" id="IPR023393">
    <property type="entry name" value="START-like_dom_sf"/>
</dbReference>
<dbReference type="SUPFAM" id="SSF55961">
    <property type="entry name" value="Bet v1-like"/>
    <property type="match status" value="1"/>
</dbReference>
<evidence type="ECO:0000313" key="3">
    <source>
        <dbReference type="Proteomes" id="UP000324832"/>
    </source>
</evidence>
<evidence type="ECO:0000313" key="2">
    <source>
        <dbReference type="EMBL" id="VVC99819.1"/>
    </source>
</evidence>
<feature type="compositionally biased region" description="Basic and acidic residues" evidence="1">
    <location>
        <begin position="344"/>
        <end position="373"/>
    </location>
</feature>
<dbReference type="InterPro" id="IPR051213">
    <property type="entry name" value="START_lipid_transfer"/>
</dbReference>
<name>A0A5E4QNJ3_9NEOP</name>
<dbReference type="AlphaFoldDB" id="A0A5E4QNJ3"/>
<dbReference type="PANTHER" id="PTHR19308">
    <property type="entry name" value="PHOSPHATIDYLCHOLINE TRANSFER PROTEIN"/>
    <property type="match status" value="1"/>
</dbReference>
<reference evidence="2 3" key="1">
    <citation type="submission" date="2017-07" db="EMBL/GenBank/DDBJ databases">
        <authorList>
            <person name="Talla V."/>
            <person name="Backstrom N."/>
        </authorList>
    </citation>
    <scope>NUCLEOTIDE SEQUENCE [LARGE SCALE GENOMIC DNA]</scope>
</reference>
<sequence>MTTVRFRFFLRDVHVRKFWKAWTRSYLVNTVVRRFRGDKSVRDVLQCFKQVILRPRRTFILSATAICKGRDSFPCDQGITDSEIQLLQKDVDNVQSLMKATLYCTSCGKRLLIDKKHAGISYCVCKESKPEKKSVDGWFPFLETEEVIIWRKEYKAGQGLYAYKGFITIQISTALSNAFCDTLTLFPETASDSSEDNSLEGGRDNNRTYVIVSKSCEHPDVPETRNAIRVVEYWSHMVVRSTSGPGMEFVLTYYDEPAVGGLPGGVAAWASSRAAPDYLDKMKIAAVQYKQWAKRHTQSSKLGPELNGADKNDKATQTDLSIINVSKDDTEYVIRDLIKEKDEKTDVDVDEEHGTEAKEDKSKGSNAGRKDSGNELTPVPLANELLPCDIPKCWFEMQPAFARAYFQKYEIISHHLHEILRDKCGKISWAMDSF</sequence>
<evidence type="ECO:0008006" key="4">
    <source>
        <dbReference type="Google" id="ProtNLM"/>
    </source>
</evidence>
<dbReference type="PANTHER" id="PTHR19308:SF8">
    <property type="entry name" value="STAR-RELATED LIPID TRANSFER PROTEIN 7, MITOCHONDRIAL"/>
    <property type="match status" value="1"/>
</dbReference>
<feature type="region of interest" description="Disordered" evidence="1">
    <location>
        <begin position="344"/>
        <end position="378"/>
    </location>
</feature>
<dbReference type="EMBL" id="FZQP02004334">
    <property type="protein sequence ID" value="VVC99819.1"/>
    <property type="molecule type" value="Genomic_DNA"/>
</dbReference>